<sequence length="95" mass="10594">MRRETQADTRYQTKRPRQTNSADLSEQRQQGAADSGRRIGPNTLGDWSRRAAEQQSSRAAEQQSSRAAEQQSSRAAEQQSSRAAEQQSSRAGSWV</sequence>
<evidence type="ECO:0000256" key="1">
    <source>
        <dbReference type="SAM" id="MobiDB-lite"/>
    </source>
</evidence>
<feature type="compositionally biased region" description="Low complexity" evidence="1">
    <location>
        <begin position="53"/>
        <end position="95"/>
    </location>
</feature>
<dbReference type="AlphaFoldDB" id="A0A4Z2FIY5"/>
<feature type="region of interest" description="Disordered" evidence="1">
    <location>
        <begin position="1"/>
        <end position="95"/>
    </location>
</feature>
<keyword evidence="3" id="KW-1185">Reference proteome</keyword>
<feature type="compositionally biased region" description="Polar residues" evidence="1">
    <location>
        <begin position="18"/>
        <end position="32"/>
    </location>
</feature>
<comment type="caution">
    <text evidence="2">The sequence shown here is derived from an EMBL/GenBank/DDBJ whole genome shotgun (WGS) entry which is preliminary data.</text>
</comment>
<organism evidence="2 3">
    <name type="scientific">Liparis tanakae</name>
    <name type="common">Tanaka's snailfish</name>
    <dbReference type="NCBI Taxonomy" id="230148"/>
    <lineage>
        <taxon>Eukaryota</taxon>
        <taxon>Metazoa</taxon>
        <taxon>Chordata</taxon>
        <taxon>Craniata</taxon>
        <taxon>Vertebrata</taxon>
        <taxon>Euteleostomi</taxon>
        <taxon>Actinopterygii</taxon>
        <taxon>Neopterygii</taxon>
        <taxon>Teleostei</taxon>
        <taxon>Neoteleostei</taxon>
        <taxon>Acanthomorphata</taxon>
        <taxon>Eupercaria</taxon>
        <taxon>Perciformes</taxon>
        <taxon>Cottioidei</taxon>
        <taxon>Cottales</taxon>
        <taxon>Liparidae</taxon>
        <taxon>Liparis</taxon>
    </lineage>
</organism>
<reference evidence="2 3" key="1">
    <citation type="submission" date="2019-03" db="EMBL/GenBank/DDBJ databases">
        <title>First draft genome of Liparis tanakae, snailfish: a comprehensive survey of snailfish specific genes.</title>
        <authorList>
            <person name="Kim W."/>
            <person name="Song I."/>
            <person name="Jeong J.-H."/>
            <person name="Kim D."/>
            <person name="Kim S."/>
            <person name="Ryu S."/>
            <person name="Song J.Y."/>
            <person name="Lee S.K."/>
        </authorList>
    </citation>
    <scope>NUCLEOTIDE SEQUENCE [LARGE SCALE GENOMIC DNA]</scope>
    <source>
        <tissue evidence="2">Muscle</tissue>
    </source>
</reference>
<dbReference type="Proteomes" id="UP000314294">
    <property type="component" value="Unassembled WGS sequence"/>
</dbReference>
<evidence type="ECO:0000313" key="2">
    <source>
        <dbReference type="EMBL" id="TNN40925.1"/>
    </source>
</evidence>
<gene>
    <name evidence="2" type="ORF">EYF80_048917</name>
</gene>
<dbReference type="EMBL" id="SRLO01001148">
    <property type="protein sequence ID" value="TNN40925.1"/>
    <property type="molecule type" value="Genomic_DNA"/>
</dbReference>
<evidence type="ECO:0000313" key="3">
    <source>
        <dbReference type="Proteomes" id="UP000314294"/>
    </source>
</evidence>
<accession>A0A4Z2FIY5</accession>
<name>A0A4Z2FIY5_9TELE</name>
<protein>
    <submittedName>
        <fullName evidence="2">Uncharacterized protein</fullName>
    </submittedName>
</protein>
<proteinExistence type="predicted"/>